<accession>A0A6C0KJU4</accession>
<dbReference type="AlphaFoldDB" id="A0A6C0KJU4"/>
<protein>
    <recommendedName>
        <fullName evidence="1">Nucleotide modification associated domain-containing protein</fullName>
    </recommendedName>
</protein>
<name>A0A6C0KJU4_9ZZZZ</name>
<dbReference type="InterPro" id="IPR011630">
    <property type="entry name" value="DUF1599"/>
</dbReference>
<feature type="domain" description="Nucleotide modification associated" evidence="1">
    <location>
        <begin position="105"/>
        <end position="163"/>
    </location>
</feature>
<proteinExistence type="predicted"/>
<sequence>MDYKSAYDEIVKNIELYDVEKQSTMVTFDIFVYSLKIYQANLLSHTNRTQINIQIQNKTYIYETLFNISIICLNYISMIKTDATNNIKDTKHSVIQENRDLFLQKNHDYGNSFEDYGLIGILVRLNDKINRLISLQNAESKVNDEKIYDTINDLYNYAIIGLMYKNDTLVE</sequence>
<dbReference type="EMBL" id="MN740916">
    <property type="protein sequence ID" value="QHU17553.1"/>
    <property type="molecule type" value="Genomic_DNA"/>
</dbReference>
<evidence type="ECO:0000313" key="2">
    <source>
        <dbReference type="EMBL" id="QHU17553.1"/>
    </source>
</evidence>
<reference evidence="2" key="1">
    <citation type="journal article" date="2020" name="Nature">
        <title>Giant virus diversity and host interactions through global metagenomics.</title>
        <authorList>
            <person name="Schulz F."/>
            <person name="Roux S."/>
            <person name="Paez-Espino D."/>
            <person name="Jungbluth S."/>
            <person name="Walsh D.A."/>
            <person name="Denef V.J."/>
            <person name="McMahon K.D."/>
            <person name="Konstantinidis K.T."/>
            <person name="Eloe-Fadrosh E.A."/>
            <person name="Kyrpides N.C."/>
            <person name="Woyke T."/>
        </authorList>
    </citation>
    <scope>NUCLEOTIDE SEQUENCE</scope>
    <source>
        <strain evidence="2">GVMAG-S-3300012919-55</strain>
    </source>
</reference>
<dbReference type="Pfam" id="PF07659">
    <property type="entry name" value="DUF1599"/>
    <property type="match status" value="1"/>
</dbReference>
<organism evidence="2">
    <name type="scientific">viral metagenome</name>
    <dbReference type="NCBI Taxonomy" id="1070528"/>
    <lineage>
        <taxon>unclassified sequences</taxon>
        <taxon>metagenomes</taxon>
        <taxon>organismal metagenomes</taxon>
    </lineage>
</organism>
<evidence type="ECO:0000259" key="1">
    <source>
        <dbReference type="Pfam" id="PF07659"/>
    </source>
</evidence>